<reference evidence="2 3" key="1">
    <citation type="submission" date="2015-01" db="EMBL/GenBank/DDBJ databases">
        <title>Evolution of Trichinella species and genotypes.</title>
        <authorList>
            <person name="Korhonen P.K."/>
            <person name="Edoardo P."/>
            <person name="Giuseppe L.R."/>
            <person name="Gasser R.B."/>
        </authorList>
    </citation>
    <scope>NUCLEOTIDE SEQUENCE [LARGE SCALE GENOMIC DNA]</scope>
    <source>
        <strain evidence="2">ISS3</strain>
    </source>
</reference>
<keyword evidence="3" id="KW-1185">Reference proteome</keyword>
<dbReference type="EMBL" id="JYDH01003693">
    <property type="protein sequence ID" value="KRY05367.1"/>
    <property type="molecule type" value="Genomic_DNA"/>
</dbReference>
<accession>A0A0V0YYI8</accession>
<evidence type="ECO:0000256" key="1">
    <source>
        <dbReference type="SAM" id="MobiDB-lite"/>
    </source>
</evidence>
<gene>
    <name evidence="2" type="ORF">T01_12129</name>
</gene>
<protein>
    <submittedName>
        <fullName evidence="2">Uncharacterized protein</fullName>
    </submittedName>
</protein>
<name>A0A0V0YYI8_TRISP</name>
<evidence type="ECO:0000313" key="2">
    <source>
        <dbReference type="EMBL" id="KRY05367.1"/>
    </source>
</evidence>
<dbReference type="InParanoid" id="A0A0V0YYI8"/>
<dbReference type="Proteomes" id="UP000054776">
    <property type="component" value="Unassembled WGS sequence"/>
</dbReference>
<dbReference type="AlphaFoldDB" id="A0A0V0YYI8"/>
<feature type="region of interest" description="Disordered" evidence="1">
    <location>
        <begin position="15"/>
        <end position="37"/>
    </location>
</feature>
<comment type="caution">
    <text evidence="2">The sequence shown here is derived from an EMBL/GenBank/DDBJ whole genome shotgun (WGS) entry which is preliminary data.</text>
</comment>
<sequence length="56" mass="6569">MNICKQEDIVRVKGRRKEGKGRYGQEGKYQSDSTNPLQEETKWECTKCELPPCHQK</sequence>
<proteinExistence type="predicted"/>
<evidence type="ECO:0000313" key="3">
    <source>
        <dbReference type="Proteomes" id="UP000054776"/>
    </source>
</evidence>
<organism evidence="2 3">
    <name type="scientific">Trichinella spiralis</name>
    <name type="common">Trichina worm</name>
    <dbReference type="NCBI Taxonomy" id="6334"/>
    <lineage>
        <taxon>Eukaryota</taxon>
        <taxon>Metazoa</taxon>
        <taxon>Ecdysozoa</taxon>
        <taxon>Nematoda</taxon>
        <taxon>Enoplea</taxon>
        <taxon>Dorylaimia</taxon>
        <taxon>Trichinellida</taxon>
        <taxon>Trichinellidae</taxon>
        <taxon>Trichinella</taxon>
    </lineage>
</organism>